<dbReference type="Proteomes" id="UP000263517">
    <property type="component" value="Unassembled WGS sequence"/>
</dbReference>
<feature type="domain" description="Carboxymuconolactone decarboxylase-like" evidence="1">
    <location>
        <begin position="49"/>
        <end position="101"/>
    </location>
</feature>
<dbReference type="AlphaFoldDB" id="A0A350P9B5"/>
<accession>A0A350P9B5</accession>
<dbReference type="PANTHER" id="PTHR35446">
    <property type="entry name" value="SI:CH211-175M2.5"/>
    <property type="match status" value="1"/>
</dbReference>
<evidence type="ECO:0000313" key="3">
    <source>
        <dbReference type="Proteomes" id="UP000263517"/>
    </source>
</evidence>
<comment type="caution">
    <text evidence="2">The sequence shown here is derived from an EMBL/GenBank/DDBJ whole genome shotgun (WGS) entry which is preliminary data.</text>
</comment>
<dbReference type="GO" id="GO:0051920">
    <property type="term" value="F:peroxiredoxin activity"/>
    <property type="evidence" value="ECO:0007669"/>
    <property type="project" value="InterPro"/>
</dbReference>
<evidence type="ECO:0000313" key="2">
    <source>
        <dbReference type="EMBL" id="HAW77882.1"/>
    </source>
</evidence>
<dbReference type="SUPFAM" id="SSF69118">
    <property type="entry name" value="AhpD-like"/>
    <property type="match status" value="1"/>
</dbReference>
<dbReference type="InterPro" id="IPR029032">
    <property type="entry name" value="AhpD-like"/>
</dbReference>
<dbReference type="RefSeq" id="WP_272965386.1">
    <property type="nucleotide sequence ID" value="NZ_CALBIY010000007.1"/>
</dbReference>
<name>A0A350P9B5_9ALTE</name>
<protein>
    <submittedName>
        <fullName evidence="2">Carboxymuconolactone decarboxylase</fullName>
    </submittedName>
</protein>
<dbReference type="Pfam" id="PF02627">
    <property type="entry name" value="CMD"/>
    <property type="match status" value="1"/>
</dbReference>
<proteinExistence type="predicted"/>
<dbReference type="PANTHER" id="PTHR35446:SF3">
    <property type="entry name" value="CMD DOMAIN-CONTAINING PROTEIN"/>
    <property type="match status" value="1"/>
</dbReference>
<evidence type="ECO:0000259" key="1">
    <source>
        <dbReference type="Pfam" id="PF02627"/>
    </source>
</evidence>
<gene>
    <name evidence="2" type="ORF">DCW74_19370</name>
</gene>
<dbReference type="Gene3D" id="1.20.1290.10">
    <property type="entry name" value="AhpD-like"/>
    <property type="match status" value="1"/>
</dbReference>
<organism evidence="2 3">
    <name type="scientific">Alteromonas australica</name>
    <dbReference type="NCBI Taxonomy" id="589873"/>
    <lineage>
        <taxon>Bacteria</taxon>
        <taxon>Pseudomonadati</taxon>
        <taxon>Pseudomonadota</taxon>
        <taxon>Gammaproteobacteria</taxon>
        <taxon>Alteromonadales</taxon>
        <taxon>Alteromonadaceae</taxon>
        <taxon>Alteromonas/Salinimonas group</taxon>
        <taxon>Alteromonas</taxon>
    </lineage>
</organism>
<reference evidence="2 3" key="1">
    <citation type="journal article" date="2018" name="Nat. Biotechnol.">
        <title>A standardized bacterial taxonomy based on genome phylogeny substantially revises the tree of life.</title>
        <authorList>
            <person name="Parks D.H."/>
            <person name="Chuvochina M."/>
            <person name="Waite D.W."/>
            <person name="Rinke C."/>
            <person name="Skarshewski A."/>
            <person name="Chaumeil P.A."/>
            <person name="Hugenholtz P."/>
        </authorList>
    </citation>
    <scope>NUCLEOTIDE SEQUENCE [LARGE SCALE GENOMIC DNA]</scope>
    <source>
        <strain evidence="2">UBA11978</strain>
    </source>
</reference>
<sequence>MTYFPLLEKDTAPENSVEWLEKAEANFGMIPNVEKVMALSPQLLAGYTFMWDGFNTSTLDEQERQVVYMTANYENECDYCVPWHTILAEQSGLSKEDVTALRGGGTLSNPKHDALSIFTRCLIANRGKASQIQLQDFFDIGYTDQQALEVILALSIKLISNYTNSIAGTPLDKEVQHKRWEKPLVREKAE</sequence>
<dbReference type="EMBL" id="DNAN01000675">
    <property type="protein sequence ID" value="HAW77882.1"/>
    <property type="molecule type" value="Genomic_DNA"/>
</dbReference>
<dbReference type="InterPro" id="IPR003779">
    <property type="entry name" value="CMD-like"/>
</dbReference>